<evidence type="ECO:0000313" key="1">
    <source>
        <dbReference type="EMBL" id="TMS10142.1"/>
    </source>
</evidence>
<name>A0ACD3QSU1_LARCR</name>
<dbReference type="Proteomes" id="UP000793456">
    <property type="component" value="Chromosome XV"/>
</dbReference>
<evidence type="ECO:0000313" key="2">
    <source>
        <dbReference type="Proteomes" id="UP000793456"/>
    </source>
</evidence>
<sequence>MYRVMNSIHVNVALRATTQDTSCDIIFCLQATSLLTNHAASYREHYTVDTFDLFLDLAATVCMLPTAISMDGTDRFKTKIPNFQSGKQPNNNIELVRTEADSWFSAFVQTDILNDILDYETKWKITPKMVVQGIHMTEAFDNHFLLNC</sequence>
<accession>A0ACD3QSU1</accession>
<dbReference type="EMBL" id="CM011688">
    <property type="protein sequence ID" value="TMS10142.1"/>
    <property type="molecule type" value="Genomic_DNA"/>
</dbReference>
<protein>
    <submittedName>
        <fullName evidence="1">Uncharacterized protein</fullName>
    </submittedName>
</protein>
<proteinExistence type="predicted"/>
<comment type="caution">
    <text evidence="1">The sequence shown here is derived from an EMBL/GenBank/DDBJ whole genome shotgun (WGS) entry which is preliminary data.</text>
</comment>
<gene>
    <name evidence="1" type="ORF">E3U43_002801</name>
</gene>
<organism evidence="1 2">
    <name type="scientific">Larimichthys crocea</name>
    <name type="common">Large yellow croaker</name>
    <name type="synonym">Pseudosciaena crocea</name>
    <dbReference type="NCBI Taxonomy" id="215358"/>
    <lineage>
        <taxon>Eukaryota</taxon>
        <taxon>Metazoa</taxon>
        <taxon>Chordata</taxon>
        <taxon>Craniata</taxon>
        <taxon>Vertebrata</taxon>
        <taxon>Euteleostomi</taxon>
        <taxon>Actinopterygii</taxon>
        <taxon>Neopterygii</taxon>
        <taxon>Teleostei</taxon>
        <taxon>Neoteleostei</taxon>
        <taxon>Acanthomorphata</taxon>
        <taxon>Eupercaria</taxon>
        <taxon>Sciaenidae</taxon>
        <taxon>Larimichthys</taxon>
    </lineage>
</organism>
<reference evidence="1" key="1">
    <citation type="submission" date="2018-11" db="EMBL/GenBank/DDBJ databases">
        <title>The sequence and de novo assembly of Larimichthys crocea genome using PacBio and Hi-C technologies.</title>
        <authorList>
            <person name="Xu P."/>
            <person name="Chen B."/>
            <person name="Zhou Z."/>
            <person name="Ke Q."/>
            <person name="Wu Y."/>
            <person name="Bai H."/>
            <person name="Pu F."/>
        </authorList>
    </citation>
    <scope>NUCLEOTIDE SEQUENCE</scope>
    <source>
        <tissue evidence="1">Muscle</tissue>
    </source>
</reference>
<keyword evidence="2" id="KW-1185">Reference proteome</keyword>